<dbReference type="Proteomes" id="UP000585474">
    <property type="component" value="Unassembled WGS sequence"/>
</dbReference>
<name>A0A7J0GZH1_9ERIC</name>
<evidence type="ECO:0000313" key="2">
    <source>
        <dbReference type="Proteomes" id="UP000585474"/>
    </source>
</evidence>
<dbReference type="PANTHER" id="PTHR33710:SF64">
    <property type="entry name" value="ENDONUCLEASE_EXONUCLEASE_PHOSPHATASE DOMAIN-CONTAINING PROTEIN"/>
    <property type="match status" value="1"/>
</dbReference>
<comment type="caution">
    <text evidence="1">The sequence shown here is derived from an EMBL/GenBank/DDBJ whole genome shotgun (WGS) entry which is preliminary data.</text>
</comment>
<gene>
    <name evidence="1" type="ORF">Acr_25g0006280</name>
</gene>
<dbReference type="AlphaFoldDB" id="A0A7J0GZH1"/>
<reference evidence="1 2" key="1">
    <citation type="submission" date="2019-07" db="EMBL/GenBank/DDBJ databases">
        <title>De Novo Assembly of kiwifruit Actinidia rufa.</title>
        <authorList>
            <person name="Sugita-Konishi S."/>
            <person name="Sato K."/>
            <person name="Mori E."/>
            <person name="Abe Y."/>
            <person name="Kisaki G."/>
            <person name="Hamano K."/>
            <person name="Suezawa K."/>
            <person name="Otani M."/>
            <person name="Fukuda T."/>
            <person name="Manabe T."/>
            <person name="Gomi K."/>
            <person name="Tabuchi M."/>
            <person name="Akimitsu K."/>
            <person name="Kataoka I."/>
        </authorList>
    </citation>
    <scope>NUCLEOTIDE SEQUENCE [LARGE SCALE GENOMIC DNA]</scope>
    <source>
        <strain evidence="2">cv. Fuchu</strain>
    </source>
</reference>
<dbReference type="PANTHER" id="PTHR33710">
    <property type="entry name" value="BNAC02G09200D PROTEIN"/>
    <property type="match status" value="1"/>
</dbReference>
<sequence>MEYKGDEDEVVSKMVQMEEQDMEIAGDMGLGKKEKRRQAKKIIRDRKVDFVLLQESKMENVNRGMVRQLWKDDNFDFVEMGADGSAGGSIPGLTHKKERSGAELIDFLIHPEWLEIFNFKQWGLPRSLSDHSPIILMEDLRDWGPRPFKFINAWVLHPKCLQVMESAWMQSDVQGWAGYRIMRKLKGMKEALKEWNRVYFRKCPNTDRASGKATTDLDIKAKEGQRRNALNSVTVNGQVFDEPNIVKEEVKVYFQNLFFEDWEIRPQIGGSLENTISAEEAEVLLKEFSEKEVRSAIMSCDGNKAPGPDVGITVKRNGFVPMVEKLEIQGYKKANLGMLAVGGYLDCLAY</sequence>
<keyword evidence="2" id="KW-1185">Reference proteome</keyword>
<evidence type="ECO:0008006" key="3">
    <source>
        <dbReference type="Google" id="ProtNLM"/>
    </source>
</evidence>
<protein>
    <recommendedName>
        <fullName evidence="3">DNAse I-like superfamily protein</fullName>
    </recommendedName>
</protein>
<accession>A0A7J0GZH1</accession>
<evidence type="ECO:0000313" key="1">
    <source>
        <dbReference type="EMBL" id="GFZ16219.1"/>
    </source>
</evidence>
<organism evidence="1 2">
    <name type="scientific">Actinidia rufa</name>
    <dbReference type="NCBI Taxonomy" id="165716"/>
    <lineage>
        <taxon>Eukaryota</taxon>
        <taxon>Viridiplantae</taxon>
        <taxon>Streptophyta</taxon>
        <taxon>Embryophyta</taxon>
        <taxon>Tracheophyta</taxon>
        <taxon>Spermatophyta</taxon>
        <taxon>Magnoliopsida</taxon>
        <taxon>eudicotyledons</taxon>
        <taxon>Gunneridae</taxon>
        <taxon>Pentapetalae</taxon>
        <taxon>asterids</taxon>
        <taxon>Ericales</taxon>
        <taxon>Actinidiaceae</taxon>
        <taxon>Actinidia</taxon>
    </lineage>
</organism>
<dbReference type="EMBL" id="BJWL01000025">
    <property type="protein sequence ID" value="GFZ16219.1"/>
    <property type="molecule type" value="Genomic_DNA"/>
</dbReference>
<dbReference type="OrthoDB" id="1432753at2759"/>
<proteinExistence type="predicted"/>